<dbReference type="Pfam" id="PF01464">
    <property type="entry name" value="SLT"/>
    <property type="match status" value="1"/>
</dbReference>
<evidence type="ECO:0000313" key="3">
    <source>
        <dbReference type="Proteomes" id="UP000295198"/>
    </source>
</evidence>
<protein>
    <submittedName>
        <fullName evidence="2">Lytic transglycosylase domain-containing protein</fullName>
    </submittedName>
</protein>
<dbReference type="InterPro" id="IPR008258">
    <property type="entry name" value="Transglycosylase_SLT_dom_1"/>
</dbReference>
<sequence>MLLHGMSAPAPRLPRWRIVAPPPPAELLRLYRRAERSTGVPWEYLAAIHLVETRMGRIDGVSSAGARGPMQFLPSTWQLYGAGGDIEDPRDAIPAAARLLARHGAPRDMAGALWHYNPSDRYVGAVTAYARNLQRSPSAYAGYWHWRVLYQHVRGVRVLPVGYPKRPAQPLAGR</sequence>
<reference evidence="2 3" key="1">
    <citation type="submission" date="2019-01" db="EMBL/GenBank/DDBJ databases">
        <title>Nocardioides guangzhouensis sp. nov., an actinobacterium isolated from soil.</title>
        <authorList>
            <person name="Fu Y."/>
            <person name="Cai Y."/>
            <person name="Lin Z."/>
            <person name="Chen P."/>
        </authorList>
    </citation>
    <scope>NUCLEOTIDE SEQUENCE [LARGE SCALE GENOMIC DNA]</scope>
    <source>
        <strain evidence="2 3">130</strain>
    </source>
</reference>
<dbReference type="Gene3D" id="1.10.530.10">
    <property type="match status" value="1"/>
</dbReference>
<evidence type="ECO:0000259" key="1">
    <source>
        <dbReference type="Pfam" id="PF01464"/>
    </source>
</evidence>
<dbReference type="PANTHER" id="PTHR30163">
    <property type="entry name" value="MEMBRANE-BOUND LYTIC MUREIN TRANSGLYCOSYLASE B"/>
    <property type="match status" value="1"/>
</dbReference>
<name>A0A4Q4ZGF0_9ACTN</name>
<dbReference type="GO" id="GO:0009253">
    <property type="term" value="P:peptidoglycan catabolic process"/>
    <property type="evidence" value="ECO:0007669"/>
    <property type="project" value="TreeGrafter"/>
</dbReference>
<dbReference type="OrthoDB" id="9796191at2"/>
<keyword evidence="3" id="KW-1185">Reference proteome</keyword>
<dbReference type="CDD" id="cd13399">
    <property type="entry name" value="Slt35-like"/>
    <property type="match status" value="1"/>
</dbReference>
<dbReference type="InterPro" id="IPR043426">
    <property type="entry name" value="MltB-like"/>
</dbReference>
<evidence type="ECO:0000313" key="2">
    <source>
        <dbReference type="EMBL" id="RYP86531.1"/>
    </source>
</evidence>
<accession>A0A4Q4ZGF0</accession>
<proteinExistence type="predicted"/>
<dbReference type="AlphaFoldDB" id="A0A4Q4ZGF0"/>
<feature type="domain" description="Transglycosylase SLT" evidence="1">
    <location>
        <begin position="31"/>
        <end position="119"/>
    </location>
</feature>
<comment type="caution">
    <text evidence="2">The sequence shown here is derived from an EMBL/GenBank/DDBJ whole genome shotgun (WGS) entry which is preliminary data.</text>
</comment>
<dbReference type="PANTHER" id="PTHR30163:SF8">
    <property type="entry name" value="LYTIC MUREIN TRANSGLYCOSYLASE"/>
    <property type="match status" value="1"/>
</dbReference>
<dbReference type="GO" id="GO:0008933">
    <property type="term" value="F:peptidoglycan lytic transglycosylase activity"/>
    <property type="evidence" value="ECO:0007669"/>
    <property type="project" value="TreeGrafter"/>
</dbReference>
<dbReference type="SUPFAM" id="SSF53955">
    <property type="entry name" value="Lysozyme-like"/>
    <property type="match status" value="1"/>
</dbReference>
<dbReference type="EMBL" id="SDKM01000011">
    <property type="protein sequence ID" value="RYP86531.1"/>
    <property type="molecule type" value="Genomic_DNA"/>
</dbReference>
<dbReference type="InterPro" id="IPR023346">
    <property type="entry name" value="Lysozyme-like_dom_sf"/>
</dbReference>
<dbReference type="Proteomes" id="UP000295198">
    <property type="component" value="Unassembled WGS sequence"/>
</dbReference>
<gene>
    <name evidence="2" type="ORF">EKO23_09110</name>
</gene>
<organism evidence="2 3">
    <name type="scientific">Nocardioides guangzhouensis</name>
    <dbReference type="NCBI Taxonomy" id="2497878"/>
    <lineage>
        <taxon>Bacteria</taxon>
        <taxon>Bacillati</taxon>
        <taxon>Actinomycetota</taxon>
        <taxon>Actinomycetes</taxon>
        <taxon>Propionibacteriales</taxon>
        <taxon>Nocardioidaceae</taxon>
        <taxon>Nocardioides</taxon>
    </lineage>
</organism>